<evidence type="ECO:0000313" key="2">
    <source>
        <dbReference type="EMBL" id="OWA51867.1"/>
    </source>
</evidence>
<name>A0A9X6ND17_HYPEX</name>
<proteinExistence type="predicted"/>
<feature type="signal peptide" evidence="1">
    <location>
        <begin position="1"/>
        <end position="21"/>
    </location>
</feature>
<keyword evidence="1" id="KW-0732">Signal</keyword>
<dbReference type="Proteomes" id="UP000192578">
    <property type="component" value="Unassembled WGS sequence"/>
</dbReference>
<keyword evidence="3" id="KW-1185">Reference proteome</keyword>
<comment type="caution">
    <text evidence="2">The sequence shown here is derived from an EMBL/GenBank/DDBJ whole genome shotgun (WGS) entry which is preliminary data.</text>
</comment>
<evidence type="ECO:0000313" key="3">
    <source>
        <dbReference type="Proteomes" id="UP000192578"/>
    </source>
</evidence>
<protein>
    <submittedName>
        <fullName evidence="2">Uncharacterized protein</fullName>
    </submittedName>
</protein>
<accession>A0A9X6ND17</accession>
<dbReference type="EMBL" id="MTYJ01000242">
    <property type="protein sequence ID" value="OWA51867.1"/>
    <property type="molecule type" value="Genomic_DNA"/>
</dbReference>
<evidence type="ECO:0000256" key="1">
    <source>
        <dbReference type="SAM" id="SignalP"/>
    </source>
</evidence>
<sequence>MVVAVRLLSLLLLIFLHGTLGQIPPSRMRSTVSSSTDNNIIVRQRRLRFMLELGLNIGVPPFAVDANKMATGDGRWEVYLPDSEEYQKLRLARRKFGFGLGKRTVRVVRPS</sequence>
<reference evidence="3" key="1">
    <citation type="submission" date="2017-01" db="EMBL/GenBank/DDBJ databases">
        <title>Comparative genomics of anhydrobiosis in the tardigrade Hypsibius dujardini.</title>
        <authorList>
            <person name="Yoshida Y."/>
            <person name="Koutsovoulos G."/>
            <person name="Laetsch D."/>
            <person name="Stevens L."/>
            <person name="Kumar S."/>
            <person name="Horikawa D."/>
            <person name="Ishino K."/>
            <person name="Komine S."/>
            <person name="Tomita M."/>
            <person name="Blaxter M."/>
            <person name="Arakawa K."/>
        </authorList>
    </citation>
    <scope>NUCLEOTIDE SEQUENCE [LARGE SCALE GENOMIC DNA]</scope>
    <source>
        <strain evidence="3">Z151</strain>
    </source>
</reference>
<feature type="chain" id="PRO_5040932845" evidence="1">
    <location>
        <begin position="22"/>
        <end position="111"/>
    </location>
</feature>
<dbReference type="AlphaFoldDB" id="A0A9X6ND17"/>
<gene>
    <name evidence="2" type="ORF">BV898_16329</name>
</gene>
<organism evidence="2 3">
    <name type="scientific">Hypsibius exemplaris</name>
    <name type="common">Freshwater tardigrade</name>
    <dbReference type="NCBI Taxonomy" id="2072580"/>
    <lineage>
        <taxon>Eukaryota</taxon>
        <taxon>Metazoa</taxon>
        <taxon>Ecdysozoa</taxon>
        <taxon>Tardigrada</taxon>
        <taxon>Eutardigrada</taxon>
        <taxon>Parachela</taxon>
        <taxon>Hypsibioidea</taxon>
        <taxon>Hypsibiidae</taxon>
        <taxon>Hypsibius</taxon>
    </lineage>
</organism>